<dbReference type="Proteomes" id="UP001460270">
    <property type="component" value="Unassembled WGS sequence"/>
</dbReference>
<dbReference type="PANTHER" id="PTHR16423:SF7">
    <property type="entry name" value="NATURAL CYTOTOXICITY TRIGGERING RECEPTOR 2"/>
    <property type="match status" value="1"/>
</dbReference>
<name>A0AAW0MY36_9GOBI</name>
<keyword evidence="3" id="KW-0393">Immunoglobulin domain</keyword>
<evidence type="ECO:0000256" key="3">
    <source>
        <dbReference type="ARBA" id="ARBA00023319"/>
    </source>
</evidence>
<proteinExistence type="predicted"/>
<dbReference type="GO" id="GO:0009986">
    <property type="term" value="C:cell surface"/>
    <property type="evidence" value="ECO:0007669"/>
    <property type="project" value="TreeGrafter"/>
</dbReference>
<evidence type="ECO:0000256" key="4">
    <source>
        <dbReference type="SAM" id="MobiDB-lite"/>
    </source>
</evidence>
<dbReference type="SUPFAM" id="SSF48726">
    <property type="entry name" value="Immunoglobulin"/>
    <property type="match status" value="1"/>
</dbReference>
<feature type="compositionally biased region" description="Polar residues" evidence="4">
    <location>
        <begin position="148"/>
        <end position="160"/>
    </location>
</feature>
<dbReference type="Gene3D" id="2.60.40.10">
    <property type="entry name" value="Immunoglobulins"/>
    <property type="match status" value="1"/>
</dbReference>
<dbReference type="InterPro" id="IPR013106">
    <property type="entry name" value="Ig_V-set"/>
</dbReference>
<comment type="caution">
    <text evidence="7">The sequence shown here is derived from an EMBL/GenBank/DDBJ whole genome shotgun (WGS) entry which is preliminary data.</text>
</comment>
<feature type="compositionally biased region" description="Polar residues" evidence="4">
    <location>
        <begin position="186"/>
        <end position="196"/>
    </location>
</feature>
<gene>
    <name evidence="7" type="ORF">WMY93_027718</name>
</gene>
<accession>A0AAW0MY36</accession>
<evidence type="ECO:0000256" key="2">
    <source>
        <dbReference type="ARBA" id="ARBA00023157"/>
    </source>
</evidence>
<dbReference type="AlphaFoldDB" id="A0AAW0MY36"/>
<feature type="transmembrane region" description="Helical" evidence="5">
    <location>
        <begin position="232"/>
        <end position="255"/>
    </location>
</feature>
<keyword evidence="5" id="KW-1133">Transmembrane helix</keyword>
<keyword evidence="8" id="KW-1185">Reference proteome</keyword>
<evidence type="ECO:0000256" key="1">
    <source>
        <dbReference type="ARBA" id="ARBA00022729"/>
    </source>
</evidence>
<sequence length="303" mass="33178">MMLSEGLPGVVFGLTYRVTEGQDISVDCQFKFTGFKINFCKNNCDNKGNILIKTTENKAENSRYKVKFNEDTYKMTVGIKKVKLSDSGQYQCRLERKWWSDGTDEFSIQVNKAPLPVKPSASVITLTTAGKSTHGSYPGPSPDPDSGFSTITSEQKQQSDTAHRFTQTERESTGLQVAPSPVKPSVLTTAGKSTHGSHPGPSPDPDCGLSTITSEQKQQSEAPYRLTQTGSVLFISLVLTGALVLVSAVLLLVFFCRKKVHRPQDAARDCVYQSLDLDSVDPNQIYSTISVQQEAPPLTQTDI</sequence>
<dbReference type="GO" id="GO:0038023">
    <property type="term" value="F:signaling receptor activity"/>
    <property type="evidence" value="ECO:0007669"/>
    <property type="project" value="TreeGrafter"/>
</dbReference>
<dbReference type="InterPro" id="IPR007110">
    <property type="entry name" value="Ig-like_dom"/>
</dbReference>
<dbReference type="EMBL" id="JBBPFD010000020">
    <property type="protein sequence ID" value="KAK7884595.1"/>
    <property type="molecule type" value="Genomic_DNA"/>
</dbReference>
<dbReference type="InterPro" id="IPR052314">
    <property type="entry name" value="Immune_rcpt_domain"/>
</dbReference>
<feature type="region of interest" description="Disordered" evidence="4">
    <location>
        <begin position="129"/>
        <end position="223"/>
    </location>
</feature>
<dbReference type="Pfam" id="PF07686">
    <property type="entry name" value="V-set"/>
    <property type="match status" value="1"/>
</dbReference>
<dbReference type="InterPro" id="IPR013783">
    <property type="entry name" value="Ig-like_fold"/>
</dbReference>
<dbReference type="InterPro" id="IPR036179">
    <property type="entry name" value="Ig-like_dom_sf"/>
</dbReference>
<reference evidence="8" key="1">
    <citation type="submission" date="2024-04" db="EMBL/GenBank/DDBJ databases">
        <title>Salinicola lusitanus LLJ914,a marine bacterium isolated from the Okinawa Trough.</title>
        <authorList>
            <person name="Li J."/>
        </authorList>
    </citation>
    <scope>NUCLEOTIDE SEQUENCE [LARGE SCALE GENOMIC DNA]</scope>
</reference>
<feature type="compositionally biased region" description="Basic and acidic residues" evidence="4">
    <location>
        <begin position="161"/>
        <end position="172"/>
    </location>
</feature>
<keyword evidence="5" id="KW-0472">Membrane</keyword>
<dbReference type="PANTHER" id="PTHR16423">
    <property type="entry name" value="TREM-LIKE TRANSCRIPT PROTEIN"/>
    <property type="match status" value="1"/>
</dbReference>
<evidence type="ECO:0000313" key="8">
    <source>
        <dbReference type="Proteomes" id="UP001460270"/>
    </source>
</evidence>
<feature type="domain" description="Ig-like" evidence="6">
    <location>
        <begin position="8"/>
        <end position="111"/>
    </location>
</feature>
<evidence type="ECO:0000313" key="7">
    <source>
        <dbReference type="EMBL" id="KAK7884595.1"/>
    </source>
</evidence>
<evidence type="ECO:0000259" key="6">
    <source>
        <dbReference type="PROSITE" id="PS50835"/>
    </source>
</evidence>
<evidence type="ECO:0000256" key="5">
    <source>
        <dbReference type="SAM" id="Phobius"/>
    </source>
</evidence>
<dbReference type="PROSITE" id="PS50835">
    <property type="entry name" value="IG_LIKE"/>
    <property type="match status" value="1"/>
</dbReference>
<protein>
    <recommendedName>
        <fullName evidence="6">Ig-like domain-containing protein</fullName>
    </recommendedName>
</protein>
<keyword evidence="1" id="KW-0732">Signal</keyword>
<organism evidence="7 8">
    <name type="scientific">Mugilogobius chulae</name>
    <name type="common">yellowstripe goby</name>
    <dbReference type="NCBI Taxonomy" id="88201"/>
    <lineage>
        <taxon>Eukaryota</taxon>
        <taxon>Metazoa</taxon>
        <taxon>Chordata</taxon>
        <taxon>Craniata</taxon>
        <taxon>Vertebrata</taxon>
        <taxon>Euteleostomi</taxon>
        <taxon>Actinopterygii</taxon>
        <taxon>Neopterygii</taxon>
        <taxon>Teleostei</taxon>
        <taxon>Neoteleostei</taxon>
        <taxon>Acanthomorphata</taxon>
        <taxon>Gobiaria</taxon>
        <taxon>Gobiiformes</taxon>
        <taxon>Gobioidei</taxon>
        <taxon>Gobiidae</taxon>
        <taxon>Gobionellinae</taxon>
        <taxon>Mugilogobius</taxon>
    </lineage>
</organism>
<keyword evidence="5" id="KW-0812">Transmembrane</keyword>
<feature type="compositionally biased region" description="Polar residues" evidence="4">
    <location>
        <begin position="210"/>
        <end position="223"/>
    </location>
</feature>
<keyword evidence="2" id="KW-1015">Disulfide bond</keyword>